<evidence type="ECO:0000313" key="1">
    <source>
        <dbReference type="EMBL" id="MPD05871.1"/>
    </source>
</evidence>
<comment type="caution">
    <text evidence="1">The sequence shown here is derived from an EMBL/GenBank/DDBJ whole genome shotgun (WGS) entry which is preliminary data.</text>
</comment>
<dbReference type="EMBL" id="VSRR010148140">
    <property type="protein sequence ID" value="MPD05871.1"/>
    <property type="molecule type" value="Genomic_DNA"/>
</dbReference>
<name>A0A5B7KA45_PORTR</name>
<evidence type="ECO:0000313" key="2">
    <source>
        <dbReference type="Proteomes" id="UP000324222"/>
    </source>
</evidence>
<sequence>MTPDSDFNPFSSMAGLHIYSVSTHQAQTQTQRPIAPVGTLEEYLGSSVWLPPISGAGNFLCSGGQRIRAHITTEAHLGGNHLEPWYPGDM</sequence>
<protein>
    <submittedName>
        <fullName evidence="1">Uncharacterized protein</fullName>
    </submittedName>
</protein>
<dbReference type="AlphaFoldDB" id="A0A5B7KA45"/>
<proteinExistence type="predicted"/>
<dbReference type="Proteomes" id="UP000324222">
    <property type="component" value="Unassembled WGS sequence"/>
</dbReference>
<gene>
    <name evidence="1" type="ORF">E2C01_101641</name>
</gene>
<keyword evidence="2" id="KW-1185">Reference proteome</keyword>
<organism evidence="1 2">
    <name type="scientific">Portunus trituberculatus</name>
    <name type="common">Swimming crab</name>
    <name type="synonym">Neptunus trituberculatus</name>
    <dbReference type="NCBI Taxonomy" id="210409"/>
    <lineage>
        <taxon>Eukaryota</taxon>
        <taxon>Metazoa</taxon>
        <taxon>Ecdysozoa</taxon>
        <taxon>Arthropoda</taxon>
        <taxon>Crustacea</taxon>
        <taxon>Multicrustacea</taxon>
        <taxon>Malacostraca</taxon>
        <taxon>Eumalacostraca</taxon>
        <taxon>Eucarida</taxon>
        <taxon>Decapoda</taxon>
        <taxon>Pleocyemata</taxon>
        <taxon>Brachyura</taxon>
        <taxon>Eubrachyura</taxon>
        <taxon>Portunoidea</taxon>
        <taxon>Portunidae</taxon>
        <taxon>Portuninae</taxon>
        <taxon>Portunus</taxon>
    </lineage>
</organism>
<accession>A0A5B7KA45</accession>
<reference evidence="1 2" key="1">
    <citation type="submission" date="2019-05" db="EMBL/GenBank/DDBJ databases">
        <title>Another draft genome of Portunus trituberculatus and its Hox gene families provides insights of decapod evolution.</title>
        <authorList>
            <person name="Jeong J.-H."/>
            <person name="Song I."/>
            <person name="Kim S."/>
            <person name="Choi T."/>
            <person name="Kim D."/>
            <person name="Ryu S."/>
            <person name="Kim W."/>
        </authorList>
    </citation>
    <scope>NUCLEOTIDE SEQUENCE [LARGE SCALE GENOMIC DNA]</scope>
    <source>
        <tissue evidence="1">Muscle</tissue>
    </source>
</reference>